<evidence type="ECO:0000256" key="1">
    <source>
        <dbReference type="ARBA" id="ARBA00001974"/>
    </source>
</evidence>
<evidence type="ECO:0000256" key="3">
    <source>
        <dbReference type="ARBA" id="ARBA00012610"/>
    </source>
</evidence>
<keyword evidence="5" id="KW-0274">FAD</keyword>
<keyword evidence="7" id="KW-0560">Oxidoreductase</keyword>
<sequence>MKGIQVVEYVKGPQELKVTDLPDPKPGHNDYLIEVHAAATNFFDVLQIQGKYQHQPPFPWVGGAEFAGVVLVTPSGSANPKFPVGSRVFGATQGAYATKATAKESMMLPVPKGWTFQEAAGLFVTAPTSYGALVVRAGVKSGDYVLVHAAAGGVGLAAVQVAKAYGATVIATAGTARKLEVAKFFGADHVVDYRDEKWPEIVKKLTPKGKGVDIVYDPVGMVDKSTKCTAWNGRILIVGFAAGKIEKVAMNKVLLKNISLVGIHWGQYSVHEKQTVVSVWQGIMKLVAEGKFRGTEFTDKEFVGLESVPDALSALASRGTWGKVIVKVPQDGQSKLHPPASTAKLFSSSIRRTLRSSATSLSVAAAATLSKKNSTYHTELQSLGSRKMHSKVVIIGSGPAAHTAAVYLARAELKPVLYEGFMANGIAAGGQLTTTTDVENYPGFPKGIMGQELMDQMRAQSERFGTKIISETVATLDLSARPFKYSTEWSPEEVHTADAIILATGASARRLGLPGEDKYWQNGISACAVCDGAVPIYRNKHLVVIGGGDSAAEEALFLTKYGSHVTVLVRKDKLRASSIMAKRLLGHSKVTVRYNTVGAEVKGDAKGLMSQMVVKNVVTGELETLEASGLFYAIGHDPATTLVKGQLETDTEGYVVTKPGTTYTSVEGVFAAGDVQDKRYRQAITSAGLFYPLRLRTYDPGLTNRVPQALDAWLLSMPRSSWQRLKKPPKNMPRLRTGACNIFFSCFNRSAPHKRYLFHE</sequence>
<dbReference type="AlphaFoldDB" id="A0AAE0NIZ0"/>
<dbReference type="Gene3D" id="3.50.50.60">
    <property type="entry name" value="FAD/NAD(P)-binding domain"/>
    <property type="match status" value="2"/>
</dbReference>
<evidence type="ECO:0000256" key="8">
    <source>
        <dbReference type="ARBA" id="ARBA00023157"/>
    </source>
</evidence>
<keyword evidence="9" id="KW-0676">Redox-active center</keyword>
<dbReference type="SUPFAM" id="SSF50129">
    <property type="entry name" value="GroES-like"/>
    <property type="match status" value="1"/>
</dbReference>
<dbReference type="InterPro" id="IPR008255">
    <property type="entry name" value="Pyr_nucl-diS_OxRdtase_2_AS"/>
</dbReference>
<dbReference type="PRINTS" id="PR00368">
    <property type="entry name" value="FADPNR"/>
</dbReference>
<dbReference type="Pfam" id="PF07992">
    <property type="entry name" value="Pyr_redox_2"/>
    <property type="match status" value="1"/>
</dbReference>
<dbReference type="Pfam" id="PF08240">
    <property type="entry name" value="ADH_N"/>
    <property type="match status" value="1"/>
</dbReference>
<dbReference type="SUPFAM" id="SSF51905">
    <property type="entry name" value="FAD/NAD(P)-binding domain"/>
    <property type="match status" value="1"/>
</dbReference>
<dbReference type="PROSITE" id="PS01162">
    <property type="entry name" value="QOR_ZETA_CRYSTAL"/>
    <property type="match status" value="1"/>
</dbReference>
<evidence type="ECO:0000313" key="12">
    <source>
        <dbReference type="Proteomes" id="UP001287356"/>
    </source>
</evidence>
<dbReference type="InterPro" id="IPR023753">
    <property type="entry name" value="FAD/NAD-binding_dom"/>
</dbReference>
<dbReference type="InterPro" id="IPR020843">
    <property type="entry name" value="ER"/>
</dbReference>
<accession>A0AAE0NIZ0</accession>
<dbReference type="EMBL" id="JAULSN010000001">
    <property type="protein sequence ID" value="KAK3382413.1"/>
    <property type="molecule type" value="Genomic_DNA"/>
</dbReference>
<dbReference type="InterPro" id="IPR036188">
    <property type="entry name" value="FAD/NAD-bd_sf"/>
</dbReference>
<dbReference type="EC" id="1.8.1.9" evidence="3"/>
<dbReference type="GO" id="GO:0019430">
    <property type="term" value="P:removal of superoxide radicals"/>
    <property type="evidence" value="ECO:0007669"/>
    <property type="project" value="InterPro"/>
</dbReference>
<dbReference type="GO" id="GO:0008270">
    <property type="term" value="F:zinc ion binding"/>
    <property type="evidence" value="ECO:0007669"/>
    <property type="project" value="InterPro"/>
</dbReference>
<comment type="cofactor">
    <cofactor evidence="1">
        <name>FAD</name>
        <dbReference type="ChEBI" id="CHEBI:57692"/>
    </cofactor>
</comment>
<dbReference type="FunFam" id="3.50.50.60:FF:000064">
    <property type="entry name" value="Thioredoxin reductase"/>
    <property type="match status" value="1"/>
</dbReference>
<reference evidence="11" key="1">
    <citation type="journal article" date="2023" name="Mol. Phylogenet. Evol.">
        <title>Genome-scale phylogeny and comparative genomics of the fungal order Sordariales.</title>
        <authorList>
            <person name="Hensen N."/>
            <person name="Bonometti L."/>
            <person name="Westerberg I."/>
            <person name="Brannstrom I.O."/>
            <person name="Guillou S."/>
            <person name="Cros-Aarteil S."/>
            <person name="Calhoun S."/>
            <person name="Haridas S."/>
            <person name="Kuo A."/>
            <person name="Mondo S."/>
            <person name="Pangilinan J."/>
            <person name="Riley R."/>
            <person name="LaButti K."/>
            <person name="Andreopoulos B."/>
            <person name="Lipzen A."/>
            <person name="Chen C."/>
            <person name="Yan M."/>
            <person name="Daum C."/>
            <person name="Ng V."/>
            <person name="Clum A."/>
            <person name="Steindorff A."/>
            <person name="Ohm R.A."/>
            <person name="Martin F."/>
            <person name="Silar P."/>
            <person name="Natvig D.O."/>
            <person name="Lalanne C."/>
            <person name="Gautier V."/>
            <person name="Ament-Velasquez S.L."/>
            <person name="Kruys A."/>
            <person name="Hutchinson M.I."/>
            <person name="Powell A.J."/>
            <person name="Barry K."/>
            <person name="Miller A.N."/>
            <person name="Grigoriev I.V."/>
            <person name="Debuchy R."/>
            <person name="Gladieux P."/>
            <person name="Hiltunen Thoren M."/>
            <person name="Johannesson H."/>
        </authorList>
    </citation>
    <scope>NUCLEOTIDE SEQUENCE</scope>
    <source>
        <strain evidence="11">CBS 958.72</strain>
    </source>
</reference>
<proteinExistence type="inferred from homology"/>
<reference evidence="11" key="2">
    <citation type="submission" date="2023-06" db="EMBL/GenBank/DDBJ databases">
        <authorList>
            <consortium name="Lawrence Berkeley National Laboratory"/>
            <person name="Haridas S."/>
            <person name="Hensen N."/>
            <person name="Bonometti L."/>
            <person name="Westerberg I."/>
            <person name="Brannstrom I.O."/>
            <person name="Guillou S."/>
            <person name="Cros-Aarteil S."/>
            <person name="Calhoun S."/>
            <person name="Kuo A."/>
            <person name="Mondo S."/>
            <person name="Pangilinan J."/>
            <person name="Riley R."/>
            <person name="Labutti K."/>
            <person name="Andreopoulos B."/>
            <person name="Lipzen A."/>
            <person name="Chen C."/>
            <person name="Yanf M."/>
            <person name="Daum C."/>
            <person name="Ng V."/>
            <person name="Clum A."/>
            <person name="Steindorff A."/>
            <person name="Ohm R."/>
            <person name="Martin F."/>
            <person name="Silar P."/>
            <person name="Natvig D."/>
            <person name="Lalanne C."/>
            <person name="Gautier V."/>
            <person name="Ament-Velasquez S.L."/>
            <person name="Kruys A."/>
            <person name="Hutchinson M.I."/>
            <person name="Powell A.J."/>
            <person name="Barry K."/>
            <person name="Miller A.N."/>
            <person name="Grigoriev I.V."/>
            <person name="Debuchy R."/>
            <person name="Gladieux P."/>
            <person name="Thoren M.H."/>
            <person name="Johannesson H."/>
        </authorList>
    </citation>
    <scope>NUCLEOTIDE SEQUENCE</scope>
    <source>
        <strain evidence="11">CBS 958.72</strain>
    </source>
</reference>
<dbReference type="SUPFAM" id="SSF51735">
    <property type="entry name" value="NAD(P)-binding Rossmann-fold domains"/>
    <property type="match status" value="1"/>
</dbReference>
<protein>
    <recommendedName>
        <fullName evidence="3">thioredoxin-disulfide reductase (NADPH)</fullName>
        <ecNumber evidence="3">1.8.1.9</ecNumber>
    </recommendedName>
</protein>
<evidence type="ECO:0000313" key="11">
    <source>
        <dbReference type="EMBL" id="KAK3382413.1"/>
    </source>
</evidence>
<dbReference type="InterPro" id="IPR002364">
    <property type="entry name" value="Quin_OxRdtase/zeta-crystal_CS"/>
</dbReference>
<evidence type="ECO:0000256" key="9">
    <source>
        <dbReference type="ARBA" id="ARBA00023284"/>
    </source>
</evidence>
<evidence type="ECO:0000256" key="6">
    <source>
        <dbReference type="ARBA" id="ARBA00022857"/>
    </source>
</evidence>
<comment type="similarity">
    <text evidence="2">Belongs to the class-II pyridine nucleotide-disulfide oxidoreductase family.</text>
</comment>
<dbReference type="Pfam" id="PF00107">
    <property type="entry name" value="ADH_zinc_N"/>
    <property type="match status" value="1"/>
</dbReference>
<evidence type="ECO:0000256" key="5">
    <source>
        <dbReference type="ARBA" id="ARBA00022827"/>
    </source>
</evidence>
<dbReference type="PRINTS" id="PR00469">
    <property type="entry name" value="PNDRDTASEII"/>
</dbReference>
<keyword evidence="12" id="KW-1185">Reference proteome</keyword>
<gene>
    <name evidence="11" type="ORF">B0T24DRAFT_516281</name>
</gene>
<evidence type="ECO:0000256" key="4">
    <source>
        <dbReference type="ARBA" id="ARBA00022630"/>
    </source>
</evidence>
<dbReference type="Gene3D" id="3.90.180.10">
    <property type="entry name" value="Medium-chain alcohol dehydrogenases, catalytic domain"/>
    <property type="match status" value="1"/>
</dbReference>
<name>A0AAE0NIZ0_9PEZI</name>
<dbReference type="GO" id="GO:0005737">
    <property type="term" value="C:cytoplasm"/>
    <property type="evidence" value="ECO:0007669"/>
    <property type="project" value="InterPro"/>
</dbReference>
<dbReference type="NCBIfam" id="TIGR01292">
    <property type="entry name" value="TRX_reduct"/>
    <property type="match status" value="1"/>
</dbReference>
<keyword evidence="6" id="KW-0521">NADP</keyword>
<keyword evidence="4" id="KW-0285">Flavoprotein</keyword>
<evidence type="ECO:0000256" key="7">
    <source>
        <dbReference type="ARBA" id="ARBA00023002"/>
    </source>
</evidence>
<evidence type="ECO:0000256" key="2">
    <source>
        <dbReference type="ARBA" id="ARBA00009333"/>
    </source>
</evidence>
<dbReference type="InterPro" id="IPR036291">
    <property type="entry name" value="NAD(P)-bd_dom_sf"/>
</dbReference>
<dbReference type="PROSITE" id="PS00573">
    <property type="entry name" value="PYRIDINE_REDOX_2"/>
    <property type="match status" value="1"/>
</dbReference>
<feature type="domain" description="Enoyl reductase (ER)" evidence="10">
    <location>
        <begin position="12"/>
        <end position="326"/>
    </location>
</feature>
<evidence type="ECO:0000259" key="10">
    <source>
        <dbReference type="SMART" id="SM00829"/>
    </source>
</evidence>
<dbReference type="InterPro" id="IPR011032">
    <property type="entry name" value="GroES-like_sf"/>
</dbReference>
<dbReference type="Proteomes" id="UP001287356">
    <property type="component" value="Unassembled WGS sequence"/>
</dbReference>
<dbReference type="Gene3D" id="3.40.50.720">
    <property type="entry name" value="NAD(P)-binding Rossmann-like Domain"/>
    <property type="match status" value="1"/>
</dbReference>
<keyword evidence="8" id="KW-1015">Disulfide bond</keyword>
<dbReference type="InterPro" id="IPR013154">
    <property type="entry name" value="ADH-like_N"/>
</dbReference>
<dbReference type="SMART" id="SM00829">
    <property type="entry name" value="PKS_ER"/>
    <property type="match status" value="1"/>
</dbReference>
<dbReference type="InterPro" id="IPR005982">
    <property type="entry name" value="Thioredox_Rdtase"/>
</dbReference>
<organism evidence="11 12">
    <name type="scientific">Lasiosphaeria ovina</name>
    <dbReference type="NCBI Taxonomy" id="92902"/>
    <lineage>
        <taxon>Eukaryota</taxon>
        <taxon>Fungi</taxon>
        <taxon>Dikarya</taxon>
        <taxon>Ascomycota</taxon>
        <taxon>Pezizomycotina</taxon>
        <taxon>Sordariomycetes</taxon>
        <taxon>Sordariomycetidae</taxon>
        <taxon>Sordariales</taxon>
        <taxon>Lasiosphaeriaceae</taxon>
        <taxon>Lasiosphaeria</taxon>
    </lineage>
</organism>
<dbReference type="GO" id="GO:0004791">
    <property type="term" value="F:thioredoxin-disulfide reductase (NADPH) activity"/>
    <property type="evidence" value="ECO:0007669"/>
    <property type="project" value="UniProtKB-EC"/>
</dbReference>
<dbReference type="PANTHER" id="PTHR48105">
    <property type="entry name" value="THIOREDOXIN REDUCTASE 1-RELATED-RELATED"/>
    <property type="match status" value="1"/>
</dbReference>
<comment type="caution">
    <text evidence="11">The sequence shown here is derived from an EMBL/GenBank/DDBJ whole genome shotgun (WGS) entry which is preliminary data.</text>
</comment>
<dbReference type="CDD" id="cd08241">
    <property type="entry name" value="QOR1"/>
    <property type="match status" value="1"/>
</dbReference>
<dbReference type="InterPro" id="IPR050097">
    <property type="entry name" value="Ferredoxin-NADP_redctase_2"/>
</dbReference>
<dbReference type="InterPro" id="IPR013149">
    <property type="entry name" value="ADH-like_C"/>
</dbReference>